<dbReference type="Pfam" id="PF18758">
    <property type="entry name" value="KDZ"/>
    <property type="match status" value="1"/>
</dbReference>
<organism evidence="1 2">
    <name type="scientific">Rhizopus stolonifer</name>
    <name type="common">Rhizopus nigricans</name>
    <dbReference type="NCBI Taxonomy" id="4846"/>
    <lineage>
        <taxon>Eukaryota</taxon>
        <taxon>Fungi</taxon>
        <taxon>Fungi incertae sedis</taxon>
        <taxon>Mucoromycota</taxon>
        <taxon>Mucoromycotina</taxon>
        <taxon>Mucoromycetes</taxon>
        <taxon>Mucorales</taxon>
        <taxon>Mucorineae</taxon>
        <taxon>Rhizopodaceae</taxon>
        <taxon>Rhizopus</taxon>
    </lineage>
</organism>
<dbReference type="STRING" id="4846.A0A367J1Z6"/>
<keyword evidence="2" id="KW-1185">Reference proteome</keyword>
<dbReference type="EMBL" id="PJQM01004589">
    <property type="protein sequence ID" value="RCH83946.1"/>
    <property type="molecule type" value="Genomic_DNA"/>
</dbReference>
<feature type="non-terminal residue" evidence="1">
    <location>
        <position position="1"/>
    </location>
</feature>
<name>A0A367J1Z6_RHIST</name>
<proteinExistence type="predicted"/>
<sequence>LRNVFAGSGEKISEFLSLQHQDFEKCLSAENCSNIIILFSKMTELADEVVMKDVKGKEDCPACSKHCQVKYNPRLIPNFGLTDGERMERLWSYMAKFITMTKPMLAENRKYVLYMAVMYRNNAIKTNMAKVIYEKCNRLWKEQQRLKEVDAWSQDKLKEVAEKHNQHVNSVRRCGCLRESILDLVPANVEERIKYDLLLSVYIRFEMMGGNVVIGTTDEMYHGRNKRMIDEYLRNYELRNNIPRANRPFLITEEVTAIVEERWLLFLKQKEELFREIVRINVQIYMDNAEKLKSSHVGNRMSGKILEAMRKQKKQVETAIKAYNEENGQFLCLPASGNLAPLILHDVLKKESPLRDVEWSKDVAMWLRWRCLNDEPALLKRDVFWLRENIFHEQRSIKQVRCSIPGDDCESRGHQRILDEKLKANAKWRQV</sequence>
<comment type="caution">
    <text evidence="1">The sequence shown here is derived from an EMBL/GenBank/DDBJ whole genome shotgun (WGS) entry which is preliminary data.</text>
</comment>
<protein>
    <submittedName>
        <fullName evidence="1">Uncharacterized protein</fullName>
    </submittedName>
</protein>
<evidence type="ECO:0000313" key="2">
    <source>
        <dbReference type="Proteomes" id="UP000253551"/>
    </source>
</evidence>
<dbReference type="OrthoDB" id="2505730at2759"/>
<dbReference type="InterPro" id="IPR040521">
    <property type="entry name" value="KDZ"/>
</dbReference>
<dbReference type="AlphaFoldDB" id="A0A367J1Z6"/>
<reference evidence="1 2" key="1">
    <citation type="journal article" date="2018" name="G3 (Bethesda)">
        <title>Phylogenetic and Phylogenomic Definition of Rhizopus Species.</title>
        <authorList>
            <person name="Gryganskyi A.P."/>
            <person name="Golan J."/>
            <person name="Dolatabadi S."/>
            <person name="Mondo S."/>
            <person name="Robb S."/>
            <person name="Idnurm A."/>
            <person name="Muszewska A."/>
            <person name="Steczkiewicz K."/>
            <person name="Masonjones S."/>
            <person name="Liao H.L."/>
            <person name="Gajdeczka M.T."/>
            <person name="Anike F."/>
            <person name="Vuek A."/>
            <person name="Anishchenko I.M."/>
            <person name="Voigt K."/>
            <person name="de Hoog G.S."/>
            <person name="Smith M.E."/>
            <person name="Heitman J."/>
            <person name="Vilgalys R."/>
            <person name="Stajich J.E."/>
        </authorList>
    </citation>
    <scope>NUCLEOTIDE SEQUENCE [LARGE SCALE GENOMIC DNA]</scope>
    <source>
        <strain evidence="1 2">LSU 92-RS-03</strain>
    </source>
</reference>
<evidence type="ECO:0000313" key="1">
    <source>
        <dbReference type="EMBL" id="RCH83946.1"/>
    </source>
</evidence>
<gene>
    <name evidence="1" type="ORF">CU098_006385</name>
</gene>
<feature type="non-terminal residue" evidence="1">
    <location>
        <position position="431"/>
    </location>
</feature>
<dbReference type="PANTHER" id="PTHR33096">
    <property type="entry name" value="CXC2 DOMAIN-CONTAINING PROTEIN"/>
    <property type="match status" value="1"/>
</dbReference>
<dbReference type="Proteomes" id="UP000253551">
    <property type="component" value="Unassembled WGS sequence"/>
</dbReference>
<dbReference type="PANTHER" id="PTHR33096:SF1">
    <property type="entry name" value="CXC1-LIKE CYSTEINE CLUSTER ASSOCIATED WITH KDZ TRANSPOSASES DOMAIN-CONTAINING PROTEIN"/>
    <property type="match status" value="1"/>
</dbReference>
<accession>A0A367J1Z6</accession>